<accession>A0A517LC57</accession>
<keyword evidence="7" id="KW-1185">Reference proteome</keyword>
<dbReference type="AlphaFoldDB" id="A0A517LC57"/>
<proteinExistence type="predicted"/>
<dbReference type="InterPro" id="IPR002893">
    <property type="entry name" value="Znf_MYND"/>
</dbReference>
<dbReference type="OrthoDB" id="437457at2759"/>
<dbReference type="PROSITE" id="PS50865">
    <property type="entry name" value="ZF_MYND_2"/>
    <property type="match status" value="1"/>
</dbReference>
<evidence type="ECO:0000313" key="6">
    <source>
        <dbReference type="EMBL" id="QDS73221.1"/>
    </source>
</evidence>
<sequence>MANTTRNPCSICFKPTTRACTSCESIHYCGQTCEDRDAALHRLVCKPFATFDISSRPDPDHHLGLLFPAHVPGPGFVRIDPKFIWVKETDSAKVSQLLGGDITGPYLRVRQRIEKEEDKAVEMVVIWNQGNFTSGRHSKNPLMNKIFPQSYWRGAVLVMMGPYVEKGKATQLRDFKVGDMKYIRRALVDFHEKGLPKKET</sequence>
<organism evidence="6 7">
    <name type="scientific">Venturia effusa</name>
    <dbReference type="NCBI Taxonomy" id="50376"/>
    <lineage>
        <taxon>Eukaryota</taxon>
        <taxon>Fungi</taxon>
        <taxon>Dikarya</taxon>
        <taxon>Ascomycota</taxon>
        <taxon>Pezizomycotina</taxon>
        <taxon>Dothideomycetes</taxon>
        <taxon>Pleosporomycetidae</taxon>
        <taxon>Venturiales</taxon>
        <taxon>Venturiaceae</taxon>
        <taxon>Venturia</taxon>
    </lineage>
</organism>
<gene>
    <name evidence="6" type="ORF">FKW77_003287</name>
</gene>
<keyword evidence="2 4" id="KW-0863">Zinc-finger</keyword>
<feature type="domain" description="MYND-type" evidence="5">
    <location>
        <begin position="9"/>
        <end position="45"/>
    </location>
</feature>
<dbReference type="Gene3D" id="6.10.140.2220">
    <property type="match status" value="1"/>
</dbReference>
<keyword evidence="1" id="KW-0479">Metal-binding</keyword>
<evidence type="ECO:0000256" key="4">
    <source>
        <dbReference type="PROSITE-ProRule" id="PRU00134"/>
    </source>
</evidence>
<dbReference type="PROSITE" id="PS01360">
    <property type="entry name" value="ZF_MYND_1"/>
    <property type="match status" value="1"/>
</dbReference>
<evidence type="ECO:0000256" key="2">
    <source>
        <dbReference type="ARBA" id="ARBA00022771"/>
    </source>
</evidence>
<reference evidence="6 7" key="1">
    <citation type="submission" date="2019-07" db="EMBL/GenBank/DDBJ databases">
        <title>Finished genome of Venturia effusa.</title>
        <authorList>
            <person name="Young C.A."/>
            <person name="Cox M.P."/>
            <person name="Ganley A.R.D."/>
            <person name="David W.J."/>
        </authorList>
    </citation>
    <scope>NUCLEOTIDE SEQUENCE [LARGE SCALE GENOMIC DNA]</scope>
    <source>
        <strain evidence="7">albino</strain>
    </source>
</reference>
<protein>
    <recommendedName>
        <fullName evidence="5">MYND-type domain-containing protein</fullName>
    </recommendedName>
</protein>
<dbReference type="Proteomes" id="UP000316270">
    <property type="component" value="Chromosome 9"/>
</dbReference>
<dbReference type="SUPFAM" id="SSF144232">
    <property type="entry name" value="HIT/MYND zinc finger-like"/>
    <property type="match status" value="1"/>
</dbReference>
<evidence type="ECO:0000259" key="5">
    <source>
        <dbReference type="PROSITE" id="PS50865"/>
    </source>
</evidence>
<dbReference type="STRING" id="50376.A0A517LC57"/>
<evidence type="ECO:0000313" key="7">
    <source>
        <dbReference type="Proteomes" id="UP000316270"/>
    </source>
</evidence>
<evidence type="ECO:0000256" key="3">
    <source>
        <dbReference type="ARBA" id="ARBA00022833"/>
    </source>
</evidence>
<keyword evidence="3" id="KW-0862">Zinc</keyword>
<evidence type="ECO:0000256" key="1">
    <source>
        <dbReference type="ARBA" id="ARBA00022723"/>
    </source>
</evidence>
<dbReference type="Pfam" id="PF01753">
    <property type="entry name" value="zf-MYND"/>
    <property type="match status" value="1"/>
</dbReference>
<dbReference type="EMBL" id="CP042193">
    <property type="protein sequence ID" value="QDS73221.1"/>
    <property type="molecule type" value="Genomic_DNA"/>
</dbReference>
<name>A0A517LC57_9PEZI</name>
<dbReference type="GO" id="GO:0008270">
    <property type="term" value="F:zinc ion binding"/>
    <property type="evidence" value="ECO:0007669"/>
    <property type="project" value="UniProtKB-KW"/>
</dbReference>